<name>A0A9D0ZSC4_9FIRM</name>
<protein>
    <submittedName>
        <fullName evidence="1">Uncharacterized protein</fullName>
    </submittedName>
</protein>
<accession>A0A9D0ZSC4</accession>
<comment type="caution">
    <text evidence="1">The sequence shown here is derived from an EMBL/GenBank/DDBJ whole genome shotgun (WGS) entry which is preliminary data.</text>
</comment>
<sequence length="245" mass="29268">MDKKTVKRYKLVLLSTAYRDREIYTDENGNYKFTLTEIDAITTDYDNPKQFITANRLNPACDKLSITYQAKNQTRYLMAVFSKDEFLKRISHDNIGKYQVNKNCYFVNSTEKICLKIIRNEKLMKYLIDYHYISGKPLINDFENLMYGYNNYRNEYDYYLKRLLNKLEHYKTIRGLVVGINNYEQMMEIIDRENPLSTPYIEPKIIKPKQLPDLTKDNYVQAPLEEYTQGTLFDLKPVQKTKKKK</sequence>
<dbReference type="EMBL" id="DVFV01000061">
    <property type="protein sequence ID" value="HIQ90612.1"/>
    <property type="molecule type" value="Genomic_DNA"/>
</dbReference>
<organism evidence="1 2">
    <name type="scientific">Candidatus Coprosoma intestinipullorum</name>
    <dbReference type="NCBI Taxonomy" id="2840752"/>
    <lineage>
        <taxon>Bacteria</taxon>
        <taxon>Bacillati</taxon>
        <taxon>Bacillota</taxon>
        <taxon>Bacillota incertae sedis</taxon>
        <taxon>Candidatus Coprosoma</taxon>
    </lineage>
</organism>
<dbReference type="Proteomes" id="UP000886786">
    <property type="component" value="Unassembled WGS sequence"/>
</dbReference>
<proteinExistence type="predicted"/>
<gene>
    <name evidence="1" type="ORF">IAB27_03170</name>
</gene>
<evidence type="ECO:0000313" key="1">
    <source>
        <dbReference type="EMBL" id="HIQ90612.1"/>
    </source>
</evidence>
<evidence type="ECO:0000313" key="2">
    <source>
        <dbReference type="Proteomes" id="UP000886786"/>
    </source>
</evidence>
<reference evidence="1" key="2">
    <citation type="journal article" date="2021" name="PeerJ">
        <title>Extensive microbial diversity within the chicken gut microbiome revealed by metagenomics and culture.</title>
        <authorList>
            <person name="Gilroy R."/>
            <person name="Ravi A."/>
            <person name="Getino M."/>
            <person name="Pursley I."/>
            <person name="Horton D.L."/>
            <person name="Alikhan N.F."/>
            <person name="Baker D."/>
            <person name="Gharbi K."/>
            <person name="Hall N."/>
            <person name="Watson M."/>
            <person name="Adriaenssens E.M."/>
            <person name="Foster-Nyarko E."/>
            <person name="Jarju S."/>
            <person name="Secka A."/>
            <person name="Antonio M."/>
            <person name="Oren A."/>
            <person name="Chaudhuri R.R."/>
            <person name="La Ragione R."/>
            <person name="Hildebrand F."/>
            <person name="Pallen M.J."/>
        </authorList>
    </citation>
    <scope>NUCLEOTIDE SEQUENCE</scope>
    <source>
        <strain evidence="1">CHK147-3167</strain>
    </source>
</reference>
<reference evidence="1" key="1">
    <citation type="submission" date="2020-10" db="EMBL/GenBank/DDBJ databases">
        <authorList>
            <person name="Gilroy R."/>
        </authorList>
    </citation>
    <scope>NUCLEOTIDE SEQUENCE</scope>
    <source>
        <strain evidence="1">CHK147-3167</strain>
    </source>
</reference>
<dbReference type="AlphaFoldDB" id="A0A9D0ZSC4"/>